<reference evidence="1 2" key="1">
    <citation type="journal article" date="2019" name="Int. J. Syst. Evol. Microbiol.">
        <title>The Global Catalogue of Microorganisms (GCM) 10K type strain sequencing project: providing services to taxonomists for standard genome sequencing and annotation.</title>
        <authorList>
            <consortium name="The Broad Institute Genomics Platform"/>
            <consortium name="The Broad Institute Genome Sequencing Center for Infectious Disease"/>
            <person name="Wu L."/>
            <person name="Ma J."/>
        </authorList>
    </citation>
    <scope>NUCLEOTIDE SEQUENCE [LARGE SCALE GENOMIC DNA]</scope>
    <source>
        <strain evidence="1 2">LMG 29247</strain>
    </source>
</reference>
<keyword evidence="2" id="KW-1185">Reference proteome</keyword>
<dbReference type="AlphaFoldDB" id="A0ABD5SWJ2"/>
<accession>A0ABD5SWJ2</accession>
<protein>
    <submittedName>
        <fullName evidence="1">Uncharacterized protein</fullName>
    </submittedName>
</protein>
<evidence type="ECO:0000313" key="2">
    <source>
        <dbReference type="Proteomes" id="UP001596383"/>
    </source>
</evidence>
<sequence length="66" mass="7331">MSTRLFRALFWVLAELLECAHVIQRLRLRATADLAWPRIITGLARMSKQTADIAMVGLVLGLPAIA</sequence>
<name>A0ABD5SWJ2_9EURY</name>
<dbReference type="RefSeq" id="WP_273741077.1">
    <property type="nucleotide sequence ID" value="NZ_JAQIVI010000521.1"/>
</dbReference>
<comment type="caution">
    <text evidence="1">The sequence shown here is derived from an EMBL/GenBank/DDBJ whole genome shotgun (WGS) entry which is preliminary data.</text>
</comment>
<gene>
    <name evidence="1" type="ORF">ACFQE6_25710</name>
</gene>
<organism evidence="1 2">
    <name type="scientific">Natrinema soli</name>
    <dbReference type="NCBI Taxonomy" id="1930624"/>
    <lineage>
        <taxon>Archaea</taxon>
        <taxon>Methanobacteriati</taxon>
        <taxon>Methanobacteriota</taxon>
        <taxon>Stenosarchaea group</taxon>
        <taxon>Halobacteria</taxon>
        <taxon>Halobacteriales</taxon>
        <taxon>Natrialbaceae</taxon>
        <taxon>Natrinema</taxon>
    </lineage>
</organism>
<evidence type="ECO:0000313" key="1">
    <source>
        <dbReference type="EMBL" id="MFC6768276.1"/>
    </source>
</evidence>
<dbReference type="Proteomes" id="UP001596383">
    <property type="component" value="Unassembled WGS sequence"/>
</dbReference>
<dbReference type="EMBL" id="JBHSWV010000521">
    <property type="protein sequence ID" value="MFC6768276.1"/>
    <property type="molecule type" value="Genomic_DNA"/>
</dbReference>
<proteinExistence type="predicted"/>